<gene>
    <name evidence="2" type="ORF">OKJ99_33455</name>
</gene>
<evidence type="ECO:0000313" key="2">
    <source>
        <dbReference type="EMBL" id="MEB8342411.1"/>
    </source>
</evidence>
<keyword evidence="3" id="KW-1185">Reference proteome</keyword>
<evidence type="ECO:0008006" key="4">
    <source>
        <dbReference type="Google" id="ProtNLM"/>
    </source>
</evidence>
<sequence length="521" mass="56540">MARRTLLRVLLEERGCHGYAVFDAEFGRAAAAAARDLGRPGLAAVTASQATWKRWLSGEQVPRADTAKVLEHWLGAEVAALLRPVADAQDGPRPRTGAEVVRDTARALDDAFGGSSLRLSDAPSGLEGLWHLTGRHRFDGAQLPVQIYEADEHAGLVIIGAADQPHIRHFIRPTRRALILAESRGSAYALDAAYAKRGLVTGGDMLTIPSAYRVDQLTYALLWAMTNLDDSLQADDAVLHAEQQRLGPFLDQRRSAMAREAMPELTNVGAAWLGMHVCARHITRQLAGTSAPPLFWTPLPSAEDAAAWLFFACWPEYLRDIQDGAGAAPSERALYVPEGVLRDAAPHERVLLWLVVALMELHGLEVRVYADPGFARTDAFVLVPDDKVIVTNWMAEHGIWHVDTSDAPADVRACAALLDRARADAVTRGASPEERLRSLADHLDVDWEWLTRRCGELAAFGAGGLLRPRSRLVDIESLDAVLAFAGKLGGPERPDGTPAEDGTTLKRPWAEVAPNAPEASG</sequence>
<evidence type="ECO:0000256" key="1">
    <source>
        <dbReference type="SAM" id="MobiDB-lite"/>
    </source>
</evidence>
<evidence type="ECO:0000313" key="3">
    <source>
        <dbReference type="Proteomes" id="UP001354931"/>
    </source>
</evidence>
<feature type="region of interest" description="Disordered" evidence="1">
    <location>
        <begin position="487"/>
        <end position="521"/>
    </location>
</feature>
<dbReference type="Proteomes" id="UP001354931">
    <property type="component" value="Unassembled WGS sequence"/>
</dbReference>
<proteinExistence type="predicted"/>
<reference evidence="2 3" key="1">
    <citation type="submission" date="2022-10" db="EMBL/GenBank/DDBJ databases">
        <authorList>
            <person name="Xie J."/>
            <person name="Shen N."/>
        </authorList>
    </citation>
    <scope>NUCLEOTIDE SEQUENCE [LARGE SCALE GENOMIC DNA]</scope>
    <source>
        <strain evidence="2 3">YIM65594</strain>
    </source>
</reference>
<dbReference type="EMBL" id="JAOZYC010000164">
    <property type="protein sequence ID" value="MEB8342411.1"/>
    <property type="molecule type" value="Genomic_DNA"/>
</dbReference>
<accession>A0ABU6FED9</accession>
<protein>
    <recommendedName>
        <fullName evidence="4">XRE family transcriptional regulator</fullName>
    </recommendedName>
</protein>
<comment type="caution">
    <text evidence="2">The sequence shown here is derived from an EMBL/GenBank/DDBJ whole genome shotgun (WGS) entry which is preliminary data.</text>
</comment>
<name>A0ABU6FED9_9ACTN</name>
<organism evidence="2 3">
    <name type="scientific">Streptomyces endophyticus</name>
    <dbReference type="NCBI Taxonomy" id="714166"/>
    <lineage>
        <taxon>Bacteria</taxon>
        <taxon>Bacillati</taxon>
        <taxon>Actinomycetota</taxon>
        <taxon>Actinomycetes</taxon>
        <taxon>Kitasatosporales</taxon>
        <taxon>Streptomycetaceae</taxon>
        <taxon>Streptomyces</taxon>
    </lineage>
</organism>
<dbReference type="RefSeq" id="WP_326021874.1">
    <property type="nucleotide sequence ID" value="NZ_JAOZYC010000164.1"/>
</dbReference>